<reference evidence="1" key="1">
    <citation type="submission" date="2020-09" db="EMBL/GenBank/DDBJ databases">
        <title>Genome-Enabled Discovery of Anthraquinone Biosynthesis in Senna tora.</title>
        <authorList>
            <person name="Kang S.-H."/>
            <person name="Pandey R.P."/>
            <person name="Lee C.-M."/>
            <person name="Sim J.-S."/>
            <person name="Jeong J.-T."/>
            <person name="Choi B.-S."/>
            <person name="Jung M."/>
            <person name="Ginzburg D."/>
            <person name="Zhao K."/>
            <person name="Won S.Y."/>
            <person name="Oh T.-J."/>
            <person name="Yu Y."/>
            <person name="Kim N.-H."/>
            <person name="Lee O.R."/>
            <person name="Lee T.-H."/>
            <person name="Bashyal P."/>
            <person name="Kim T.-S."/>
            <person name="Lee W.-H."/>
            <person name="Kawkins C."/>
            <person name="Kim C.-K."/>
            <person name="Kim J.S."/>
            <person name="Ahn B.O."/>
            <person name="Rhee S.Y."/>
            <person name="Sohng J.K."/>
        </authorList>
    </citation>
    <scope>NUCLEOTIDE SEQUENCE</scope>
    <source>
        <tissue evidence="1">Leaf</tissue>
    </source>
</reference>
<sequence length="63" mass="7141">MTLSSEVHPRGLFIYSTCESEKRIQLPLGKEQERISTLGAHSPVKCLENITNVHDQSIKTYII</sequence>
<evidence type="ECO:0000313" key="1">
    <source>
        <dbReference type="EMBL" id="KAF7823148.1"/>
    </source>
</evidence>
<evidence type="ECO:0000313" key="2">
    <source>
        <dbReference type="Proteomes" id="UP000634136"/>
    </source>
</evidence>
<accession>A0A834TJA8</accession>
<comment type="caution">
    <text evidence="1">The sequence shown here is derived from an EMBL/GenBank/DDBJ whole genome shotgun (WGS) entry which is preliminary data.</text>
</comment>
<dbReference type="AlphaFoldDB" id="A0A834TJA8"/>
<proteinExistence type="predicted"/>
<dbReference type="Proteomes" id="UP000634136">
    <property type="component" value="Unassembled WGS sequence"/>
</dbReference>
<gene>
    <name evidence="1" type="ORF">G2W53_021292</name>
</gene>
<keyword evidence="2" id="KW-1185">Reference proteome</keyword>
<name>A0A834TJA8_9FABA</name>
<protein>
    <submittedName>
        <fullName evidence="1">Uncharacterized protein</fullName>
    </submittedName>
</protein>
<dbReference type="EMBL" id="JAAIUW010000007">
    <property type="protein sequence ID" value="KAF7823148.1"/>
    <property type="molecule type" value="Genomic_DNA"/>
</dbReference>
<organism evidence="1 2">
    <name type="scientific">Senna tora</name>
    <dbReference type="NCBI Taxonomy" id="362788"/>
    <lineage>
        <taxon>Eukaryota</taxon>
        <taxon>Viridiplantae</taxon>
        <taxon>Streptophyta</taxon>
        <taxon>Embryophyta</taxon>
        <taxon>Tracheophyta</taxon>
        <taxon>Spermatophyta</taxon>
        <taxon>Magnoliopsida</taxon>
        <taxon>eudicotyledons</taxon>
        <taxon>Gunneridae</taxon>
        <taxon>Pentapetalae</taxon>
        <taxon>rosids</taxon>
        <taxon>fabids</taxon>
        <taxon>Fabales</taxon>
        <taxon>Fabaceae</taxon>
        <taxon>Caesalpinioideae</taxon>
        <taxon>Cassia clade</taxon>
        <taxon>Senna</taxon>
    </lineage>
</organism>